<evidence type="ECO:0000256" key="1">
    <source>
        <dbReference type="SAM" id="MobiDB-lite"/>
    </source>
</evidence>
<organism evidence="2 3">
    <name type="scientific">Paraburkholderia caballeronis</name>
    <dbReference type="NCBI Taxonomy" id="416943"/>
    <lineage>
        <taxon>Bacteria</taxon>
        <taxon>Pseudomonadati</taxon>
        <taxon>Pseudomonadota</taxon>
        <taxon>Betaproteobacteria</taxon>
        <taxon>Burkholderiales</taxon>
        <taxon>Burkholderiaceae</taxon>
        <taxon>Paraburkholderia</taxon>
    </lineage>
</organism>
<keyword evidence="3" id="KW-1185">Reference proteome</keyword>
<evidence type="ECO:0000313" key="3">
    <source>
        <dbReference type="Proteomes" id="UP000199120"/>
    </source>
</evidence>
<protein>
    <submittedName>
        <fullName evidence="2">Uncharacterized protein</fullName>
    </submittedName>
</protein>
<evidence type="ECO:0000313" key="2">
    <source>
        <dbReference type="EMBL" id="SEL35365.1"/>
    </source>
</evidence>
<feature type="compositionally biased region" description="Basic residues" evidence="1">
    <location>
        <begin position="10"/>
        <end position="33"/>
    </location>
</feature>
<accession>A0A1H7PJA8</accession>
<dbReference type="Proteomes" id="UP000199120">
    <property type="component" value="Unassembled WGS sequence"/>
</dbReference>
<sequence>MAGTPVARSRAGRRRIRPSRPVRKRRERRRFRKQSLCQIALRTEGGQRRSPLGGPPQAARRFLCHLRRAHRCQSIAPPALRLRACPDRHCGPHARSASQPQPRDTRHQQTRLALIRSPAPSEIPCYKAVQPSGRAHCNSNNAPGNMLSRQGFPALQPNFERHPGLGCTHGCAAFMCAECTSYAPCCTAKNLAATLECTVSRSFR</sequence>
<dbReference type="EMBL" id="FOAJ01000007">
    <property type="protein sequence ID" value="SEL35365.1"/>
    <property type="molecule type" value="Genomic_DNA"/>
</dbReference>
<proteinExistence type="predicted"/>
<reference evidence="3" key="1">
    <citation type="submission" date="2016-10" db="EMBL/GenBank/DDBJ databases">
        <authorList>
            <person name="Varghese N."/>
            <person name="Submissions S."/>
        </authorList>
    </citation>
    <scope>NUCLEOTIDE SEQUENCE [LARGE SCALE GENOMIC DNA]</scope>
    <source>
        <strain evidence="3">LMG 26416</strain>
    </source>
</reference>
<gene>
    <name evidence="2" type="ORF">SAMN05192542_1072</name>
</gene>
<name>A0A1H7PJA8_9BURK</name>
<dbReference type="AlphaFoldDB" id="A0A1H7PJA8"/>
<feature type="region of interest" description="Disordered" evidence="1">
    <location>
        <begin position="1"/>
        <end position="34"/>
    </location>
</feature>